<evidence type="ECO:0000256" key="1">
    <source>
        <dbReference type="SAM" id="SignalP"/>
    </source>
</evidence>
<dbReference type="InterPro" id="IPR019026">
    <property type="entry name" value="Peptidase_M64_IgA"/>
</dbReference>
<reference evidence="2 3" key="1">
    <citation type="submission" date="2020-08" db="EMBL/GenBank/DDBJ databases">
        <title>Novel species isolated from subtropical streams in China.</title>
        <authorList>
            <person name="Lu H."/>
        </authorList>
    </citation>
    <scope>NUCLEOTIDE SEQUENCE [LARGE SCALE GENOMIC DNA]</scope>
    <source>
        <strain evidence="2 3">LX15W</strain>
    </source>
</reference>
<dbReference type="EMBL" id="JACOGA010000002">
    <property type="protein sequence ID" value="MBC3872489.1"/>
    <property type="molecule type" value="Genomic_DNA"/>
</dbReference>
<dbReference type="Gene3D" id="3.40.390.10">
    <property type="entry name" value="Collagenase (Catalytic Domain)"/>
    <property type="match status" value="1"/>
</dbReference>
<evidence type="ECO:0008006" key="4">
    <source>
        <dbReference type="Google" id="ProtNLM"/>
    </source>
</evidence>
<feature type="chain" id="PRO_5045478724" description="IgA peptidase M64" evidence="1">
    <location>
        <begin position="22"/>
        <end position="546"/>
    </location>
</feature>
<dbReference type="Pfam" id="PF09471">
    <property type="entry name" value="Peptidase_M64"/>
    <property type="match status" value="1"/>
</dbReference>
<comment type="caution">
    <text evidence="2">The sequence shown here is derived from an EMBL/GenBank/DDBJ whole genome shotgun (WGS) entry which is preliminary data.</text>
</comment>
<keyword evidence="1" id="KW-0732">Signal</keyword>
<gene>
    <name evidence="2" type="ORF">H8K55_02725</name>
</gene>
<organism evidence="2 3">
    <name type="scientific">Undibacterium flavidum</name>
    <dbReference type="NCBI Taxonomy" id="2762297"/>
    <lineage>
        <taxon>Bacteria</taxon>
        <taxon>Pseudomonadati</taxon>
        <taxon>Pseudomonadota</taxon>
        <taxon>Betaproteobacteria</taxon>
        <taxon>Burkholderiales</taxon>
        <taxon>Oxalobacteraceae</taxon>
        <taxon>Undibacterium</taxon>
    </lineage>
</organism>
<evidence type="ECO:0000313" key="2">
    <source>
        <dbReference type="EMBL" id="MBC3872489.1"/>
    </source>
</evidence>
<dbReference type="Proteomes" id="UP000624279">
    <property type="component" value="Unassembled WGS sequence"/>
</dbReference>
<dbReference type="Gene3D" id="2.60.120.380">
    <property type="match status" value="1"/>
</dbReference>
<evidence type="ECO:0000313" key="3">
    <source>
        <dbReference type="Proteomes" id="UP000624279"/>
    </source>
</evidence>
<sequence>MGIVSLLSVTGLAASANLAYAQNVNLQIELKPGRIAKTELAITPLQAEFGNFALTKSLPAHANGSQLRVVARNLQGEIVHEVVVPNRLHRLLETFDPKTGAIKHAETVTQARTTMDVSMPFGVDIASIQVLPQLTAAQAAQQGFASPVIRLDRTQIQSLISSTKLQKATAAAPTALAAAPTLTTILNNGSTASKLDFVFIGDGYTAAEMSKWQSDAQSIIEAFKADPLLAANLSKINIHRVDIASNQSGADEIDKGIYRDTAMDGEFGCYNIARLLCVNVTKVKNIVSQVLPADGREQIVVISNSTRYGGSGGEVAAVSMDPSSKEVALHEIGHSAFGLADEYDYGTCDTSVEPTPGNVSRLGTRSNTKWGDLISASTPVPTQVGMYANGTVGTFQGGNYCTSGIYRPTENSRMRTLGNPWHAVNTRLANAVFAKYNGSGTSTEVTQTGSIALGATVSVPNVSPNYVQAGNGTYVVKLTGPAGTDFDLFLYKWNGTTSKWDQVAKADGNTSTETISYNGTAGYYYASVKAYSGSGTYTVKYTFPPK</sequence>
<keyword evidence="3" id="KW-1185">Reference proteome</keyword>
<dbReference type="InterPro" id="IPR024079">
    <property type="entry name" value="MetalloPept_cat_dom_sf"/>
</dbReference>
<feature type="signal peptide" evidence="1">
    <location>
        <begin position="1"/>
        <end position="21"/>
    </location>
</feature>
<proteinExistence type="predicted"/>
<name>A0ABR6Y7B7_9BURK</name>
<accession>A0ABR6Y7B7</accession>
<protein>
    <recommendedName>
        <fullName evidence="4">IgA peptidase M64</fullName>
    </recommendedName>
</protein>